<proteinExistence type="inferred from homology"/>
<evidence type="ECO:0000313" key="12">
    <source>
        <dbReference type="EMBL" id="KAK4765988.1"/>
    </source>
</evidence>
<comment type="caution">
    <text evidence="12">The sequence shown here is derived from an EMBL/GenBank/DDBJ whole genome shotgun (WGS) entry which is preliminary data.</text>
</comment>
<dbReference type="PANTHER" id="PTHR48054:SF52">
    <property type="entry name" value="RECEPTOR-LIKE PROTEIN 2 ISOFORM X1"/>
    <property type="match status" value="1"/>
</dbReference>
<evidence type="ECO:0000256" key="10">
    <source>
        <dbReference type="SAM" id="MobiDB-lite"/>
    </source>
</evidence>
<accession>A0AAN7KBW1</accession>
<organism evidence="12 13">
    <name type="scientific">Trapa incisa</name>
    <dbReference type="NCBI Taxonomy" id="236973"/>
    <lineage>
        <taxon>Eukaryota</taxon>
        <taxon>Viridiplantae</taxon>
        <taxon>Streptophyta</taxon>
        <taxon>Embryophyta</taxon>
        <taxon>Tracheophyta</taxon>
        <taxon>Spermatophyta</taxon>
        <taxon>Magnoliopsida</taxon>
        <taxon>eudicotyledons</taxon>
        <taxon>Gunneridae</taxon>
        <taxon>Pentapetalae</taxon>
        <taxon>rosids</taxon>
        <taxon>malvids</taxon>
        <taxon>Myrtales</taxon>
        <taxon>Lythraceae</taxon>
        <taxon>Trapa</taxon>
    </lineage>
</organism>
<evidence type="ECO:0000313" key="13">
    <source>
        <dbReference type="Proteomes" id="UP001345219"/>
    </source>
</evidence>
<gene>
    <name evidence="12" type="ORF">SAY87_007630</name>
</gene>
<dbReference type="InterPro" id="IPR032675">
    <property type="entry name" value="LRR_dom_sf"/>
</dbReference>
<keyword evidence="4" id="KW-0812">Transmembrane</keyword>
<sequence length="680" mass="73283">MEVQDNDKLQKVVHFDFKKNRTSHDAISASSSSSRASSDSSTLTEKEENDVLPESRQSMLGVEGPPVAQPETGLPVGYDPNRIPSSIFNSRTTNPMDWSTTSNESLFSIHMGNNSFSRDHAVLLYKSGELMKLDEVFSVPTALPPLSEASTESDKASLSSISRMDIAEAEPETPTIQSHNPPLFELPSAAAPASSGERRALSAMNTTKSAPPAEPAKVVIEEDNKPAARTQPMTPAHNEGARISMSLSTRSRGSAASTGSFAFPVLGVGDMKNSSKNVETPKEQSSLKLQESEPQPPAPETRQKPSKVGVAKCRFYAVLADDSDQTVLMELKNSLSDPSGLLSGWNSSASHCSRWLGVSCDSNNRVSSLNITGDGAEGLKIINLAGNSLNGSLPGFIGQFKSVYLAFNEFTGSVPNMIGKSCSKLEHLDLSGNFLGGQIPSSIGSCVELRSLLLYSNMLEGIIPPELGQLNKLDVLDLSRNALSGALPVELGDCTSLSVLVLSNLFDPLAGVNGIEGGILLREMGSMYDEFNYFQGELPIEITKLPKLKILWAPRTNLLGSLPKEWGVCNHLEMINLAHNFFTGEIPRLLGNCKKLLFFDLSSNKLNGKLHEEIQVPCMTLFDVSGNSLTMQLLSISVTTKSLGKFLVISVQHVSLVFSLMHPKISLEVTSLPFLGTLLL</sequence>
<evidence type="ECO:0000256" key="1">
    <source>
        <dbReference type="ARBA" id="ARBA00004479"/>
    </source>
</evidence>
<evidence type="ECO:0000256" key="2">
    <source>
        <dbReference type="ARBA" id="ARBA00009592"/>
    </source>
</evidence>
<dbReference type="GO" id="GO:0016020">
    <property type="term" value="C:membrane"/>
    <property type="evidence" value="ECO:0007669"/>
    <property type="project" value="UniProtKB-SubCell"/>
</dbReference>
<feature type="region of interest" description="Disordered" evidence="10">
    <location>
        <begin position="1"/>
        <end position="62"/>
    </location>
</feature>
<feature type="compositionally biased region" description="Basic and acidic residues" evidence="10">
    <location>
        <begin position="1"/>
        <end position="24"/>
    </location>
</feature>
<dbReference type="InterPro" id="IPR052592">
    <property type="entry name" value="LRR-RLK"/>
</dbReference>
<feature type="compositionally biased region" description="Polar residues" evidence="10">
    <location>
        <begin position="273"/>
        <end position="293"/>
    </location>
</feature>
<dbReference type="SUPFAM" id="SSF52058">
    <property type="entry name" value="L domain-like"/>
    <property type="match status" value="1"/>
</dbReference>
<dbReference type="FunFam" id="3.80.10.10:FF:000041">
    <property type="entry name" value="LRR receptor-like serine/threonine-protein kinase ERECTA"/>
    <property type="match status" value="2"/>
</dbReference>
<keyword evidence="8" id="KW-0472">Membrane</keyword>
<keyword evidence="6" id="KW-0677">Repeat</keyword>
<comment type="subcellular location">
    <subcellularLocation>
        <location evidence="1">Membrane</location>
        <topology evidence="1">Single-pass type I membrane protein</topology>
    </subcellularLocation>
</comment>
<keyword evidence="9" id="KW-0325">Glycoprotein</keyword>
<keyword evidence="5" id="KW-0732">Signal</keyword>
<reference evidence="12 13" key="1">
    <citation type="journal article" date="2023" name="Hortic Res">
        <title>Pangenome of water caltrop reveals structural variations and asymmetric subgenome divergence after allopolyploidization.</title>
        <authorList>
            <person name="Zhang X."/>
            <person name="Chen Y."/>
            <person name="Wang L."/>
            <person name="Yuan Y."/>
            <person name="Fang M."/>
            <person name="Shi L."/>
            <person name="Lu R."/>
            <person name="Comes H.P."/>
            <person name="Ma Y."/>
            <person name="Chen Y."/>
            <person name="Huang G."/>
            <person name="Zhou Y."/>
            <person name="Zheng Z."/>
            <person name="Qiu Y."/>
        </authorList>
    </citation>
    <scope>NUCLEOTIDE SEQUENCE [LARGE SCALE GENOMIC DNA]</scope>
    <source>
        <tissue evidence="12">Roots</tissue>
    </source>
</reference>
<dbReference type="Pfam" id="PF00560">
    <property type="entry name" value="LRR_1"/>
    <property type="match status" value="5"/>
</dbReference>
<evidence type="ECO:0000256" key="3">
    <source>
        <dbReference type="ARBA" id="ARBA00022614"/>
    </source>
</evidence>
<evidence type="ECO:0000256" key="9">
    <source>
        <dbReference type="ARBA" id="ARBA00023180"/>
    </source>
</evidence>
<evidence type="ECO:0000256" key="6">
    <source>
        <dbReference type="ARBA" id="ARBA00022737"/>
    </source>
</evidence>
<comment type="similarity">
    <text evidence="2">Belongs to the RLP family.</text>
</comment>
<name>A0AAN7KBW1_9MYRT</name>
<dbReference type="AlphaFoldDB" id="A0AAN7KBW1"/>
<dbReference type="Proteomes" id="UP001345219">
    <property type="component" value="Chromosome 7"/>
</dbReference>
<evidence type="ECO:0000256" key="7">
    <source>
        <dbReference type="ARBA" id="ARBA00022989"/>
    </source>
</evidence>
<keyword evidence="3" id="KW-0433">Leucine-rich repeat</keyword>
<dbReference type="InterPro" id="IPR013210">
    <property type="entry name" value="LRR_N_plant-typ"/>
</dbReference>
<keyword evidence="13" id="KW-1185">Reference proteome</keyword>
<dbReference type="InterPro" id="IPR001611">
    <property type="entry name" value="Leu-rich_rpt"/>
</dbReference>
<dbReference type="Gene3D" id="3.80.10.10">
    <property type="entry name" value="Ribonuclease Inhibitor"/>
    <property type="match status" value="3"/>
</dbReference>
<dbReference type="PANTHER" id="PTHR48054">
    <property type="entry name" value="RECEPTOR KINASE-LIKE PROTEIN XA21"/>
    <property type="match status" value="1"/>
</dbReference>
<feature type="domain" description="Leucine-rich repeat-containing N-terminal plant-type" evidence="11">
    <location>
        <begin position="322"/>
        <end position="361"/>
    </location>
</feature>
<feature type="region of interest" description="Disordered" evidence="10">
    <location>
        <begin position="273"/>
        <end position="306"/>
    </location>
</feature>
<keyword evidence="7" id="KW-1133">Transmembrane helix</keyword>
<dbReference type="Pfam" id="PF08263">
    <property type="entry name" value="LRRNT_2"/>
    <property type="match status" value="1"/>
</dbReference>
<evidence type="ECO:0000259" key="11">
    <source>
        <dbReference type="Pfam" id="PF08263"/>
    </source>
</evidence>
<evidence type="ECO:0000256" key="4">
    <source>
        <dbReference type="ARBA" id="ARBA00022692"/>
    </source>
</evidence>
<feature type="compositionally biased region" description="Low complexity" evidence="10">
    <location>
        <begin position="25"/>
        <end position="41"/>
    </location>
</feature>
<evidence type="ECO:0000256" key="5">
    <source>
        <dbReference type="ARBA" id="ARBA00022729"/>
    </source>
</evidence>
<evidence type="ECO:0000256" key="8">
    <source>
        <dbReference type="ARBA" id="ARBA00023136"/>
    </source>
</evidence>
<dbReference type="EMBL" id="JAXIOK010000007">
    <property type="protein sequence ID" value="KAK4765988.1"/>
    <property type="molecule type" value="Genomic_DNA"/>
</dbReference>
<protein>
    <recommendedName>
        <fullName evidence="11">Leucine-rich repeat-containing N-terminal plant-type domain-containing protein</fullName>
    </recommendedName>
</protein>